<evidence type="ECO:0000313" key="2">
    <source>
        <dbReference type="EMBL" id="KAG8545711.1"/>
    </source>
</evidence>
<dbReference type="Proteomes" id="UP000824782">
    <property type="component" value="Unassembled WGS sequence"/>
</dbReference>
<feature type="region of interest" description="Disordered" evidence="1">
    <location>
        <begin position="14"/>
        <end position="36"/>
    </location>
</feature>
<proteinExistence type="predicted"/>
<protein>
    <submittedName>
        <fullName evidence="2">Uncharacterized protein</fullName>
    </submittedName>
</protein>
<gene>
    <name evidence="2" type="ORF">GDO81_020452</name>
</gene>
<comment type="caution">
    <text evidence="2">The sequence shown here is derived from an EMBL/GenBank/DDBJ whole genome shotgun (WGS) entry which is preliminary data.</text>
</comment>
<evidence type="ECO:0000256" key="1">
    <source>
        <dbReference type="SAM" id="MobiDB-lite"/>
    </source>
</evidence>
<keyword evidence="3" id="KW-1185">Reference proteome</keyword>
<name>A0AAV6Z9R1_ENGPU</name>
<evidence type="ECO:0000313" key="3">
    <source>
        <dbReference type="Proteomes" id="UP000824782"/>
    </source>
</evidence>
<dbReference type="EMBL" id="WNYA01001467">
    <property type="protein sequence ID" value="KAG8545711.1"/>
    <property type="molecule type" value="Genomic_DNA"/>
</dbReference>
<dbReference type="AlphaFoldDB" id="A0AAV6Z9R1"/>
<feature type="region of interest" description="Disordered" evidence="1">
    <location>
        <begin position="97"/>
        <end position="122"/>
    </location>
</feature>
<reference evidence="2" key="1">
    <citation type="thesis" date="2020" institute="ProQuest LLC" country="789 East Eisenhower Parkway, Ann Arbor, MI, USA">
        <title>Comparative Genomics and Chromosome Evolution.</title>
        <authorList>
            <person name="Mudd A.B."/>
        </authorList>
    </citation>
    <scope>NUCLEOTIDE SEQUENCE</scope>
    <source>
        <strain evidence="2">237g6f4</strain>
        <tissue evidence="2">Blood</tissue>
    </source>
</reference>
<accession>A0AAV6Z9R1</accession>
<organism evidence="2 3">
    <name type="scientific">Engystomops pustulosus</name>
    <name type="common">Tungara frog</name>
    <name type="synonym">Physalaemus pustulosus</name>
    <dbReference type="NCBI Taxonomy" id="76066"/>
    <lineage>
        <taxon>Eukaryota</taxon>
        <taxon>Metazoa</taxon>
        <taxon>Chordata</taxon>
        <taxon>Craniata</taxon>
        <taxon>Vertebrata</taxon>
        <taxon>Euteleostomi</taxon>
        <taxon>Amphibia</taxon>
        <taxon>Batrachia</taxon>
        <taxon>Anura</taxon>
        <taxon>Neobatrachia</taxon>
        <taxon>Hyloidea</taxon>
        <taxon>Leptodactylidae</taxon>
        <taxon>Leiuperinae</taxon>
        <taxon>Engystomops</taxon>
    </lineage>
</organism>
<feature type="compositionally biased region" description="Polar residues" evidence="1">
    <location>
        <begin position="97"/>
        <end position="108"/>
    </location>
</feature>
<sequence length="122" mass="13349">MFLLRTEAKFSASSAATPDGAMVNGGSEGFSPPGLPEQAPGMILEILCVLCPTSTVMPELLPVPHRLHILGTECGDVFQRPQSPRLQIPPEVAMMFSTSWRRTSNNEEPTGRRMGWTRPTQI</sequence>